<protein>
    <recommendedName>
        <fullName evidence="4">Transmembrane protein</fullName>
    </recommendedName>
</protein>
<proteinExistence type="predicted"/>
<dbReference type="Proteomes" id="UP001430356">
    <property type="component" value="Unassembled WGS sequence"/>
</dbReference>
<evidence type="ECO:0000313" key="2">
    <source>
        <dbReference type="EMBL" id="KAK7201955.1"/>
    </source>
</evidence>
<sequence>MWRIKAGGLAAGFIVTGTGYYKLFALHMFDARTAQERRYEEIEARLLDASRDAMRAAPSELHVAASTPTATAS</sequence>
<dbReference type="EMBL" id="JAECZO010000023">
    <property type="protein sequence ID" value="KAK7201955.1"/>
    <property type="molecule type" value="Genomic_DNA"/>
</dbReference>
<evidence type="ECO:0008006" key="4">
    <source>
        <dbReference type="Google" id="ProtNLM"/>
    </source>
</evidence>
<name>A0AAW0F5U8_9TRYP</name>
<reference evidence="2 3" key="1">
    <citation type="journal article" date="2021" name="MBio">
        <title>A New Model Trypanosomatid, Novymonas esmeraldas: Genomic Perception of Its 'Candidatus Pandoraea novymonadis' Endosymbiont.</title>
        <authorList>
            <person name="Zakharova A."/>
            <person name="Saura A."/>
            <person name="Butenko A."/>
            <person name="Podesvova L."/>
            <person name="Warmusova S."/>
            <person name="Kostygov A.Y."/>
            <person name="Nenarokova A."/>
            <person name="Lukes J."/>
            <person name="Opperdoes F.R."/>
            <person name="Yurchenko V."/>
        </authorList>
    </citation>
    <scope>NUCLEOTIDE SEQUENCE [LARGE SCALE GENOMIC DNA]</scope>
    <source>
        <strain evidence="2 3">E262AT.01</strain>
    </source>
</reference>
<evidence type="ECO:0000313" key="3">
    <source>
        <dbReference type="Proteomes" id="UP001430356"/>
    </source>
</evidence>
<gene>
    <name evidence="2" type="ORF">NESM_000263400</name>
</gene>
<dbReference type="AlphaFoldDB" id="A0AAW0F5U8"/>
<accession>A0AAW0F5U8</accession>
<keyword evidence="3" id="KW-1185">Reference proteome</keyword>
<keyword evidence="1" id="KW-1133">Transmembrane helix</keyword>
<comment type="caution">
    <text evidence="2">The sequence shown here is derived from an EMBL/GenBank/DDBJ whole genome shotgun (WGS) entry which is preliminary data.</text>
</comment>
<organism evidence="2 3">
    <name type="scientific">Novymonas esmeraldas</name>
    <dbReference type="NCBI Taxonomy" id="1808958"/>
    <lineage>
        <taxon>Eukaryota</taxon>
        <taxon>Discoba</taxon>
        <taxon>Euglenozoa</taxon>
        <taxon>Kinetoplastea</taxon>
        <taxon>Metakinetoplastina</taxon>
        <taxon>Trypanosomatida</taxon>
        <taxon>Trypanosomatidae</taxon>
        <taxon>Novymonas</taxon>
    </lineage>
</organism>
<keyword evidence="1" id="KW-0812">Transmembrane</keyword>
<evidence type="ECO:0000256" key="1">
    <source>
        <dbReference type="SAM" id="Phobius"/>
    </source>
</evidence>
<keyword evidence="1" id="KW-0472">Membrane</keyword>
<feature type="transmembrane region" description="Helical" evidence="1">
    <location>
        <begin position="6"/>
        <end position="29"/>
    </location>
</feature>